<dbReference type="RefSeq" id="WP_006523203.1">
    <property type="nucleotide sequence ID" value="NC_021184.1"/>
</dbReference>
<dbReference type="KEGG" id="dgi:Desgi_0130"/>
<proteinExistence type="predicted"/>
<evidence type="ECO:0000313" key="1">
    <source>
        <dbReference type="EMBL" id="AGK99744.1"/>
    </source>
</evidence>
<accession>R4KGU6</accession>
<keyword evidence="2" id="KW-1185">Reference proteome</keyword>
<dbReference type="OrthoDB" id="1157536at2"/>
<dbReference type="InterPro" id="IPR010181">
    <property type="entry name" value="CGCAxxGCC_motif"/>
</dbReference>
<organism evidence="1 2">
    <name type="scientific">Desulfoscipio gibsoniae DSM 7213</name>
    <dbReference type="NCBI Taxonomy" id="767817"/>
    <lineage>
        <taxon>Bacteria</taxon>
        <taxon>Bacillati</taxon>
        <taxon>Bacillota</taxon>
        <taxon>Clostridia</taxon>
        <taxon>Eubacteriales</taxon>
        <taxon>Desulfallaceae</taxon>
        <taxon>Desulfoscipio</taxon>
    </lineage>
</organism>
<dbReference type="eggNOG" id="ENOG50345ZW">
    <property type="taxonomic scope" value="Bacteria"/>
</dbReference>
<dbReference type="Pfam" id="PF09719">
    <property type="entry name" value="C_GCAxxG_C_C"/>
    <property type="match status" value="1"/>
</dbReference>
<protein>
    <submittedName>
        <fullName evidence="1">Putative redox-active protein (C_GCAxxG_C_C)</fullName>
    </submittedName>
</protein>
<gene>
    <name evidence="1" type="ORF">Desgi_0130</name>
</gene>
<evidence type="ECO:0000313" key="2">
    <source>
        <dbReference type="Proteomes" id="UP000013520"/>
    </source>
</evidence>
<dbReference type="Proteomes" id="UP000013520">
    <property type="component" value="Chromosome"/>
</dbReference>
<sequence length="118" mass="12984">MSDSKVAVKDARKVSMKQGACSSALMLILNREFGRPMDKEVRAAEPLAGGILQQGYQCVMLWGSSLAVGAESYHRSDNLDQAVATAITATQHLMESFVNRTKHVNCFDITCCDWTKKN</sequence>
<name>R4KGU6_9FIRM</name>
<dbReference type="HOGENOM" id="CLU_2069280_0_0_9"/>
<dbReference type="EMBL" id="CP003273">
    <property type="protein sequence ID" value="AGK99744.1"/>
    <property type="molecule type" value="Genomic_DNA"/>
</dbReference>
<reference evidence="1 2" key="1">
    <citation type="submission" date="2012-01" db="EMBL/GenBank/DDBJ databases">
        <title>Complete sequence of Desulfotomaculum gibsoniae DSM 7213.</title>
        <authorList>
            <consortium name="US DOE Joint Genome Institute"/>
            <person name="Lucas S."/>
            <person name="Han J."/>
            <person name="Lapidus A."/>
            <person name="Cheng J.-F."/>
            <person name="Goodwin L."/>
            <person name="Pitluck S."/>
            <person name="Peters L."/>
            <person name="Ovchinnikova G."/>
            <person name="Teshima H."/>
            <person name="Detter J.C."/>
            <person name="Han C."/>
            <person name="Tapia R."/>
            <person name="Land M."/>
            <person name="Hauser L."/>
            <person name="Kyrpides N."/>
            <person name="Ivanova N."/>
            <person name="Pagani I."/>
            <person name="Parshina S."/>
            <person name="Plugge C."/>
            <person name="Muyzer G."/>
            <person name="Kuever J."/>
            <person name="Ivanova A."/>
            <person name="Nazina T."/>
            <person name="Klenk H.-P."/>
            <person name="Brambilla E."/>
            <person name="Spring S."/>
            <person name="Stams A.F."/>
            <person name="Woyke T."/>
        </authorList>
    </citation>
    <scope>NUCLEOTIDE SEQUENCE [LARGE SCALE GENOMIC DNA]</scope>
    <source>
        <strain evidence="1 2">DSM 7213</strain>
    </source>
</reference>
<dbReference type="AlphaFoldDB" id="R4KGU6"/>